<feature type="region of interest" description="Disordered" evidence="2">
    <location>
        <begin position="88"/>
        <end position="121"/>
    </location>
</feature>
<feature type="compositionally biased region" description="Polar residues" evidence="2">
    <location>
        <begin position="166"/>
        <end position="185"/>
    </location>
</feature>
<evidence type="ECO:0000256" key="2">
    <source>
        <dbReference type="SAM" id="MobiDB-lite"/>
    </source>
</evidence>
<feature type="compositionally biased region" description="Polar residues" evidence="2">
    <location>
        <begin position="109"/>
        <end position="121"/>
    </location>
</feature>
<evidence type="ECO:0000313" key="3">
    <source>
        <dbReference type="Proteomes" id="UP000095287"/>
    </source>
</evidence>
<proteinExistence type="predicted"/>
<accession>A0A1I7Z9P1</accession>
<keyword evidence="3" id="KW-1185">Reference proteome</keyword>
<name>A0A1I7Z9P1_9BILA</name>
<organism evidence="3 4">
    <name type="scientific">Steinernema glaseri</name>
    <dbReference type="NCBI Taxonomy" id="37863"/>
    <lineage>
        <taxon>Eukaryota</taxon>
        <taxon>Metazoa</taxon>
        <taxon>Ecdysozoa</taxon>
        <taxon>Nematoda</taxon>
        <taxon>Chromadorea</taxon>
        <taxon>Rhabditida</taxon>
        <taxon>Tylenchina</taxon>
        <taxon>Panagrolaimomorpha</taxon>
        <taxon>Strongyloidoidea</taxon>
        <taxon>Steinernematidae</taxon>
        <taxon>Steinernema</taxon>
    </lineage>
</organism>
<feature type="region of interest" description="Disordered" evidence="2">
    <location>
        <begin position="160"/>
        <end position="185"/>
    </location>
</feature>
<reference evidence="4" key="1">
    <citation type="submission" date="2016-11" db="UniProtKB">
        <authorList>
            <consortium name="WormBaseParasite"/>
        </authorList>
    </citation>
    <scope>IDENTIFICATION</scope>
</reference>
<dbReference type="WBParaSite" id="L893_g24255.t1">
    <property type="protein sequence ID" value="L893_g24255.t1"/>
    <property type="gene ID" value="L893_g24255"/>
</dbReference>
<dbReference type="AlphaFoldDB" id="A0A1I7Z9P1"/>
<dbReference type="Proteomes" id="UP000095287">
    <property type="component" value="Unplaced"/>
</dbReference>
<sequence length="327" mass="36438">MLHLQSSAFRMAPGQVFGSNERSAISKIAANMQHTNCSLVGIKQLTEENKVMKMTLRELSKQMETAGQLMKNCLDEIKLVRSEIQEVKGRISPPEESAMQVQRDPAEPTANQSGARQNTGGTAVYTQSTAVAPQDHKKEDAEDYQARLADRMTTIEARLRRRQLVSPGTSGETVDTENSPSSDSDFSVVTANFRNFPLSNSFRSDFEGSSPLQRSEVTPKRMQHQGEQDEVLASAASKIYHPQKENDNMIGMYTFEVVVNGGKRFVVLRTKNTALRYEITAMDQMQVQKDKKTNVGFTYENGQVTRLARFRNAEQAANIMAAFNSPA</sequence>
<evidence type="ECO:0000256" key="1">
    <source>
        <dbReference type="SAM" id="Coils"/>
    </source>
</evidence>
<feature type="coiled-coil region" evidence="1">
    <location>
        <begin position="42"/>
        <end position="76"/>
    </location>
</feature>
<feature type="region of interest" description="Disordered" evidence="2">
    <location>
        <begin position="204"/>
        <end position="223"/>
    </location>
</feature>
<evidence type="ECO:0000313" key="4">
    <source>
        <dbReference type="WBParaSite" id="L893_g24255.t1"/>
    </source>
</evidence>
<keyword evidence="1" id="KW-0175">Coiled coil</keyword>
<protein>
    <submittedName>
        <fullName evidence="4">RanBD1 domain-containing protein</fullName>
    </submittedName>
</protein>